<dbReference type="GO" id="GO:0008474">
    <property type="term" value="F:palmitoyl-(protein) hydrolase activity"/>
    <property type="evidence" value="ECO:0007669"/>
    <property type="project" value="UniProtKB-EC"/>
</dbReference>
<organism evidence="12 13">
    <name type="scientific">Orbilia oligospora</name>
    <name type="common">Nematode-trapping fungus</name>
    <name type="synonym">Arthrobotrys oligospora</name>
    <dbReference type="NCBI Taxonomy" id="2813651"/>
    <lineage>
        <taxon>Eukaryota</taxon>
        <taxon>Fungi</taxon>
        <taxon>Dikarya</taxon>
        <taxon>Ascomycota</taxon>
        <taxon>Pezizomycotina</taxon>
        <taxon>Orbiliomycetes</taxon>
        <taxon>Orbiliales</taxon>
        <taxon>Orbiliaceae</taxon>
        <taxon>Orbilia</taxon>
    </lineage>
</organism>
<evidence type="ECO:0000256" key="1">
    <source>
        <dbReference type="ARBA" id="ARBA00006499"/>
    </source>
</evidence>
<protein>
    <recommendedName>
        <fullName evidence="3">Acyl-protein thioesterase 1</fullName>
        <ecNumber evidence="2">3.1.2.22</ecNumber>
    </recommendedName>
    <alternativeName>
        <fullName evidence="8">Palmitoyl-protein hydrolase</fullName>
    </alternativeName>
</protein>
<comment type="catalytic activity">
    <reaction evidence="9">
        <text>S-hexadecanoyl-L-cysteinyl-[protein] + H2O = L-cysteinyl-[protein] + hexadecanoate + H(+)</text>
        <dbReference type="Rhea" id="RHEA:19233"/>
        <dbReference type="Rhea" id="RHEA-COMP:10131"/>
        <dbReference type="Rhea" id="RHEA-COMP:11032"/>
        <dbReference type="ChEBI" id="CHEBI:7896"/>
        <dbReference type="ChEBI" id="CHEBI:15377"/>
        <dbReference type="ChEBI" id="CHEBI:15378"/>
        <dbReference type="ChEBI" id="CHEBI:29950"/>
        <dbReference type="ChEBI" id="CHEBI:74151"/>
        <dbReference type="EC" id="3.1.2.22"/>
    </reaction>
</comment>
<keyword evidence="4" id="KW-0719">Serine esterase</keyword>
<keyword evidence="6" id="KW-0276">Fatty acid metabolism</keyword>
<dbReference type="Pfam" id="PF02230">
    <property type="entry name" value="Abhydrolase_2"/>
    <property type="match status" value="1"/>
</dbReference>
<evidence type="ECO:0000256" key="5">
    <source>
        <dbReference type="ARBA" id="ARBA00022801"/>
    </source>
</evidence>
<dbReference type="GO" id="GO:0006631">
    <property type="term" value="P:fatty acid metabolic process"/>
    <property type="evidence" value="ECO:0007669"/>
    <property type="project" value="UniProtKB-KW"/>
</dbReference>
<dbReference type="AlphaFoldDB" id="A0A7C8U1R2"/>
<dbReference type="EC" id="3.1.2.22" evidence="2"/>
<evidence type="ECO:0000256" key="6">
    <source>
        <dbReference type="ARBA" id="ARBA00022832"/>
    </source>
</evidence>
<comment type="similarity">
    <text evidence="1">Belongs to the AB hydrolase superfamily. AB hydrolase 2 family.</text>
</comment>
<keyword evidence="6" id="KW-0443">Lipid metabolism</keyword>
<evidence type="ECO:0000256" key="8">
    <source>
        <dbReference type="ARBA" id="ARBA00031195"/>
    </source>
</evidence>
<dbReference type="InterPro" id="IPR050565">
    <property type="entry name" value="LYPA1-2/EST-like"/>
</dbReference>
<evidence type="ECO:0000313" key="13">
    <source>
        <dbReference type="Proteomes" id="UP000479691"/>
    </source>
</evidence>
<feature type="compositionally biased region" description="Acidic residues" evidence="10">
    <location>
        <begin position="180"/>
        <end position="217"/>
    </location>
</feature>
<sequence length="280" mass="31141">MKHDYSEPFVVDASSRHTQTCILLHGRGSNGPKFGEALLVSQTADGSTLGEIFPSMKFIFPTGKKRRSTILKRIPINQWFDNYSLEDPSMREHLQVDGLRETTEVIHQIIRDEVSSGISPSNIILGGLSQGCAASIYALLTFDEKLGAYIGMSGWFPFVKYVNESLQETGQETKSRVESSDEEDEEENETTGKEEEEEEESDEEEENDEEESEEGGERDETGHDDREAPIGAGQNEKTTSSSLNSTNTSKAPLKAIEALNFLRENIDFPLSVLRLITGPL</sequence>
<evidence type="ECO:0000313" key="12">
    <source>
        <dbReference type="EMBL" id="KAF3185838.1"/>
    </source>
</evidence>
<feature type="domain" description="Phospholipase/carboxylesterase/thioesterase" evidence="11">
    <location>
        <begin position="8"/>
        <end position="173"/>
    </location>
</feature>
<accession>A0A7C8U1R2</accession>
<evidence type="ECO:0000256" key="7">
    <source>
        <dbReference type="ARBA" id="ARBA00029392"/>
    </source>
</evidence>
<dbReference type="PANTHER" id="PTHR10655:SF17">
    <property type="entry name" value="LYSOPHOSPHOLIPASE-LIKE PROTEIN 1"/>
    <property type="match status" value="1"/>
</dbReference>
<dbReference type="InterPro" id="IPR003140">
    <property type="entry name" value="PLipase/COase/thioEstase"/>
</dbReference>
<keyword evidence="5" id="KW-0378">Hydrolase</keyword>
<dbReference type="GO" id="GO:0052689">
    <property type="term" value="F:carboxylic ester hydrolase activity"/>
    <property type="evidence" value="ECO:0007669"/>
    <property type="project" value="UniProtKB-KW"/>
</dbReference>
<dbReference type="EMBL" id="JAABOE010000019">
    <property type="protein sequence ID" value="KAF3185838.1"/>
    <property type="molecule type" value="Genomic_DNA"/>
</dbReference>
<evidence type="ECO:0000256" key="9">
    <source>
        <dbReference type="ARBA" id="ARBA00047337"/>
    </source>
</evidence>
<comment type="function">
    <text evidence="7">Hydrolyzes fatty acids from S-acylated cysteine residues in proteins with a strong preference for palmitoylated G-alpha proteins over other acyl substrates. Mediates the deacylation of G-alpha proteins such as GPA1 in vivo, but has weak or no activity toward palmitoylated Ras proteins. Has weak lysophospholipase activity in vitro; however such activity may not exist in vivo.</text>
</comment>
<comment type="caution">
    <text evidence="12">The sequence shown here is derived from an EMBL/GenBank/DDBJ whole genome shotgun (WGS) entry which is preliminary data.</text>
</comment>
<dbReference type="Proteomes" id="UP000479691">
    <property type="component" value="Unassembled WGS sequence"/>
</dbReference>
<evidence type="ECO:0000256" key="2">
    <source>
        <dbReference type="ARBA" id="ARBA00012423"/>
    </source>
</evidence>
<evidence type="ECO:0000256" key="10">
    <source>
        <dbReference type="SAM" id="MobiDB-lite"/>
    </source>
</evidence>
<evidence type="ECO:0000256" key="3">
    <source>
        <dbReference type="ARBA" id="ARBA00014923"/>
    </source>
</evidence>
<dbReference type="GO" id="GO:0005737">
    <property type="term" value="C:cytoplasm"/>
    <property type="evidence" value="ECO:0007669"/>
    <property type="project" value="TreeGrafter"/>
</dbReference>
<gene>
    <name evidence="12" type="ORF">TWF788_003888</name>
</gene>
<feature type="compositionally biased region" description="Low complexity" evidence="10">
    <location>
        <begin position="238"/>
        <end position="249"/>
    </location>
</feature>
<feature type="compositionally biased region" description="Basic and acidic residues" evidence="10">
    <location>
        <begin position="218"/>
        <end position="228"/>
    </location>
</feature>
<dbReference type="PANTHER" id="PTHR10655">
    <property type="entry name" value="LYSOPHOSPHOLIPASE-RELATED"/>
    <property type="match status" value="1"/>
</dbReference>
<evidence type="ECO:0000259" key="11">
    <source>
        <dbReference type="Pfam" id="PF02230"/>
    </source>
</evidence>
<reference evidence="12 13" key="1">
    <citation type="submission" date="2019-06" db="EMBL/GenBank/DDBJ databases">
        <authorList>
            <person name="Palmer J.M."/>
        </authorList>
    </citation>
    <scope>NUCLEOTIDE SEQUENCE [LARGE SCALE GENOMIC DNA]</scope>
    <source>
        <strain evidence="12 13">TWF788</strain>
    </source>
</reference>
<evidence type="ECO:0000256" key="4">
    <source>
        <dbReference type="ARBA" id="ARBA00022487"/>
    </source>
</evidence>
<dbReference type="Gene3D" id="3.40.50.1820">
    <property type="entry name" value="alpha/beta hydrolase"/>
    <property type="match status" value="1"/>
</dbReference>
<dbReference type="SUPFAM" id="SSF53474">
    <property type="entry name" value="alpha/beta-Hydrolases"/>
    <property type="match status" value="1"/>
</dbReference>
<feature type="region of interest" description="Disordered" evidence="10">
    <location>
        <begin position="167"/>
        <end position="250"/>
    </location>
</feature>
<dbReference type="InterPro" id="IPR029058">
    <property type="entry name" value="AB_hydrolase_fold"/>
</dbReference>
<proteinExistence type="inferred from homology"/>
<name>A0A7C8U1R2_ORBOL</name>